<reference evidence="3" key="1">
    <citation type="submission" date="2017-02" db="UniProtKB">
        <authorList>
            <consortium name="WormBaseParasite"/>
        </authorList>
    </citation>
    <scope>IDENTIFICATION</scope>
</reference>
<sequence length="76" mass="8752">MLKRTANSRKEPRLETVERRRRQSFDFSRITTSKRDFGRCQMPKKPSRQSVHTDTTALTAALAAAHFSVTFKLGLQ</sequence>
<organism evidence="2 3">
    <name type="scientific">Syphacia muris</name>
    <dbReference type="NCBI Taxonomy" id="451379"/>
    <lineage>
        <taxon>Eukaryota</taxon>
        <taxon>Metazoa</taxon>
        <taxon>Ecdysozoa</taxon>
        <taxon>Nematoda</taxon>
        <taxon>Chromadorea</taxon>
        <taxon>Rhabditida</taxon>
        <taxon>Spirurina</taxon>
        <taxon>Oxyuridomorpha</taxon>
        <taxon>Oxyuroidea</taxon>
        <taxon>Oxyuridae</taxon>
        <taxon>Syphacia</taxon>
    </lineage>
</organism>
<dbReference type="WBParaSite" id="SMUV_0000965501-mRNA-1">
    <property type="protein sequence ID" value="SMUV_0000965501-mRNA-1"/>
    <property type="gene ID" value="SMUV_0000965501"/>
</dbReference>
<evidence type="ECO:0000256" key="1">
    <source>
        <dbReference type="SAM" id="MobiDB-lite"/>
    </source>
</evidence>
<dbReference type="Proteomes" id="UP000046393">
    <property type="component" value="Unplaced"/>
</dbReference>
<evidence type="ECO:0000313" key="3">
    <source>
        <dbReference type="WBParaSite" id="SMUV_0000965501-mRNA-1"/>
    </source>
</evidence>
<feature type="region of interest" description="Disordered" evidence="1">
    <location>
        <begin position="1"/>
        <end position="22"/>
    </location>
</feature>
<feature type="compositionally biased region" description="Basic and acidic residues" evidence="1">
    <location>
        <begin position="8"/>
        <end position="18"/>
    </location>
</feature>
<dbReference type="AlphaFoldDB" id="A0A0N5AXH7"/>
<protein>
    <submittedName>
        <fullName evidence="3">Uncharacterized protein</fullName>
    </submittedName>
</protein>
<accession>A0A0N5AXH7</accession>
<evidence type="ECO:0000313" key="2">
    <source>
        <dbReference type="Proteomes" id="UP000046393"/>
    </source>
</evidence>
<proteinExistence type="predicted"/>
<keyword evidence="2" id="KW-1185">Reference proteome</keyword>
<name>A0A0N5AXH7_9BILA</name>